<dbReference type="Gene3D" id="3.40.1650.10">
    <property type="entry name" value="RbsD-like domain"/>
    <property type="match status" value="1"/>
</dbReference>
<organism evidence="4 5">
    <name type="scientific">Salibacterium salarium</name>
    <dbReference type="NCBI Taxonomy" id="284579"/>
    <lineage>
        <taxon>Bacteria</taxon>
        <taxon>Bacillati</taxon>
        <taxon>Bacillota</taxon>
        <taxon>Bacilli</taxon>
        <taxon>Bacillales</taxon>
        <taxon>Bacillaceae</taxon>
    </lineage>
</organism>
<accession>A0A3R9QK13</accession>
<proteinExistence type="predicted"/>
<dbReference type="OrthoDB" id="9805009at2"/>
<comment type="catalytic activity">
    <reaction evidence="1">
        <text>beta-D-ribopyranose = beta-D-ribofuranose</text>
        <dbReference type="Rhea" id="RHEA:25432"/>
        <dbReference type="ChEBI" id="CHEBI:27476"/>
        <dbReference type="ChEBI" id="CHEBI:47002"/>
        <dbReference type="EC" id="5.4.99.62"/>
    </reaction>
</comment>
<reference evidence="4 5" key="1">
    <citation type="submission" date="2018-10" db="EMBL/GenBank/DDBJ databases">
        <title>Draft genome sequence of Bacillus salarius IM0101, isolated from a hypersaline soil in Inner Mongolia, China.</title>
        <authorList>
            <person name="Yamprayoonswat W."/>
            <person name="Boonvisut S."/>
            <person name="Jumpathong W."/>
            <person name="Sittihan S."/>
            <person name="Ruangsuj P."/>
            <person name="Wanthongcharoen S."/>
            <person name="Thongpramul N."/>
            <person name="Pimmason S."/>
            <person name="Yu B."/>
            <person name="Yasawong M."/>
        </authorList>
    </citation>
    <scope>NUCLEOTIDE SEQUENCE [LARGE SCALE GENOMIC DNA]</scope>
    <source>
        <strain evidence="4 5">IM0101</strain>
    </source>
</reference>
<dbReference type="GO" id="GO:0042806">
    <property type="term" value="F:fucose binding"/>
    <property type="evidence" value="ECO:0007669"/>
    <property type="project" value="TreeGrafter"/>
</dbReference>
<dbReference type="SUPFAM" id="SSF102546">
    <property type="entry name" value="RbsD-like"/>
    <property type="match status" value="1"/>
</dbReference>
<dbReference type="PANTHER" id="PTHR31690:SF4">
    <property type="entry name" value="FUCOSE MUTAROTASE"/>
    <property type="match status" value="1"/>
</dbReference>
<dbReference type="PANTHER" id="PTHR31690">
    <property type="entry name" value="FUCOSE MUTAROTASE"/>
    <property type="match status" value="1"/>
</dbReference>
<dbReference type="InterPro" id="IPR050443">
    <property type="entry name" value="RbsD/FucU_mutarotase"/>
</dbReference>
<comment type="caution">
    <text evidence="4">The sequence shown here is derived from an EMBL/GenBank/DDBJ whole genome shotgun (WGS) entry which is preliminary data.</text>
</comment>
<gene>
    <name evidence="4" type="ORF">D7Z54_16930</name>
</gene>
<dbReference type="AlphaFoldDB" id="A0A3R9QK13"/>
<protein>
    <submittedName>
        <fullName evidence="4">Fucose isomerase</fullName>
    </submittedName>
</protein>
<keyword evidence="2 4" id="KW-0413">Isomerase</keyword>
<dbReference type="GO" id="GO:0036373">
    <property type="term" value="F:L-fucose mutarotase activity"/>
    <property type="evidence" value="ECO:0007669"/>
    <property type="project" value="UniProtKB-EC"/>
</dbReference>
<dbReference type="Proteomes" id="UP000275076">
    <property type="component" value="Unassembled WGS sequence"/>
</dbReference>
<dbReference type="EMBL" id="RBVX01000017">
    <property type="protein sequence ID" value="RSL32113.1"/>
    <property type="molecule type" value="Genomic_DNA"/>
</dbReference>
<evidence type="ECO:0000256" key="2">
    <source>
        <dbReference type="ARBA" id="ARBA00023235"/>
    </source>
</evidence>
<dbReference type="InterPro" id="IPR023750">
    <property type="entry name" value="RbsD-like_sf"/>
</dbReference>
<evidence type="ECO:0000256" key="3">
    <source>
        <dbReference type="ARBA" id="ARBA00036324"/>
    </source>
</evidence>
<dbReference type="RefSeq" id="WP_125557186.1">
    <property type="nucleotide sequence ID" value="NZ_RBVX01000017.1"/>
</dbReference>
<dbReference type="InterPro" id="IPR007721">
    <property type="entry name" value="RbsD_FucU"/>
</dbReference>
<evidence type="ECO:0000313" key="5">
    <source>
        <dbReference type="Proteomes" id="UP000275076"/>
    </source>
</evidence>
<comment type="catalytic activity">
    <reaction evidence="3">
        <text>alpha-L-fucose = beta-L-fucose</text>
        <dbReference type="Rhea" id="RHEA:25580"/>
        <dbReference type="ChEBI" id="CHEBI:42548"/>
        <dbReference type="ChEBI" id="CHEBI:42589"/>
        <dbReference type="EC" id="5.1.3.29"/>
    </reaction>
</comment>
<keyword evidence="5" id="KW-1185">Reference proteome</keyword>
<name>A0A3R9QK13_9BACI</name>
<dbReference type="Pfam" id="PF05025">
    <property type="entry name" value="RbsD_FucU"/>
    <property type="match status" value="1"/>
</dbReference>
<sequence length="141" mass="16110">MLKGVPSMISPELIKVLMEMGHGDKLLIADGNFPAYRCGEKIIRCDGVSISEILNAVLYLFPLDVKVKKPVTLMNITADETPPESWEWYKKIIAKNHAAEYEFDYRDRFEFYEKAKESYAIIATTDISYKGNILLEKGVVR</sequence>
<evidence type="ECO:0000313" key="4">
    <source>
        <dbReference type="EMBL" id="RSL32113.1"/>
    </source>
</evidence>
<evidence type="ECO:0000256" key="1">
    <source>
        <dbReference type="ARBA" id="ARBA00000223"/>
    </source>
</evidence>
<dbReference type="GO" id="GO:0006004">
    <property type="term" value="P:fucose metabolic process"/>
    <property type="evidence" value="ECO:0007669"/>
    <property type="project" value="TreeGrafter"/>
</dbReference>
<dbReference type="GO" id="GO:0062193">
    <property type="term" value="F:D-ribose pyranase activity"/>
    <property type="evidence" value="ECO:0007669"/>
    <property type="project" value="UniProtKB-EC"/>
</dbReference>